<proteinExistence type="predicted"/>
<accession>A0A183DES4</accession>
<sequence>LARMLCFTSIKGFVQYMLMTDGISINQISPPFRNIQLLTDQ</sequence>
<protein>
    <submittedName>
        <fullName evidence="1">Transposase</fullName>
    </submittedName>
</protein>
<dbReference type="AlphaFoldDB" id="A0A183DES4"/>
<name>A0A183DES4_9BILA</name>
<evidence type="ECO:0000313" key="1">
    <source>
        <dbReference type="WBParaSite" id="GPUH_0000722401-mRNA-1"/>
    </source>
</evidence>
<dbReference type="WBParaSite" id="GPUH_0000722401-mRNA-1">
    <property type="protein sequence ID" value="GPUH_0000722401-mRNA-1"/>
    <property type="gene ID" value="GPUH_0000722401"/>
</dbReference>
<reference evidence="1" key="1">
    <citation type="submission" date="2016-06" db="UniProtKB">
        <authorList>
            <consortium name="WormBaseParasite"/>
        </authorList>
    </citation>
    <scope>IDENTIFICATION</scope>
</reference>
<organism evidence="1">
    <name type="scientific">Gongylonema pulchrum</name>
    <dbReference type="NCBI Taxonomy" id="637853"/>
    <lineage>
        <taxon>Eukaryota</taxon>
        <taxon>Metazoa</taxon>
        <taxon>Ecdysozoa</taxon>
        <taxon>Nematoda</taxon>
        <taxon>Chromadorea</taxon>
        <taxon>Rhabditida</taxon>
        <taxon>Spirurina</taxon>
        <taxon>Spiruromorpha</taxon>
        <taxon>Spiruroidea</taxon>
        <taxon>Gongylonematidae</taxon>
        <taxon>Gongylonema</taxon>
    </lineage>
</organism>